<dbReference type="InterPro" id="IPR036388">
    <property type="entry name" value="WH-like_DNA-bd_sf"/>
</dbReference>
<dbReference type="Gene3D" id="3.40.50.300">
    <property type="entry name" value="P-loop containing nucleotide triphosphate hydrolases"/>
    <property type="match status" value="1"/>
</dbReference>
<feature type="region of interest" description="Disordered" evidence="6">
    <location>
        <begin position="1"/>
        <end position="54"/>
    </location>
</feature>
<dbReference type="PANTHER" id="PTHR10763">
    <property type="entry name" value="CELL DIVISION CONTROL PROTEIN 6-RELATED"/>
    <property type="match status" value="1"/>
</dbReference>
<dbReference type="NCBIfam" id="TIGR02928">
    <property type="entry name" value="orc1/cdc6 family replication initiation protein"/>
    <property type="match status" value="1"/>
</dbReference>
<dbReference type="Pfam" id="PF13401">
    <property type="entry name" value="AAA_22"/>
    <property type="match status" value="1"/>
</dbReference>
<evidence type="ECO:0000256" key="6">
    <source>
        <dbReference type="SAM" id="MobiDB-lite"/>
    </source>
</evidence>
<dbReference type="OrthoDB" id="195574at2157"/>
<gene>
    <name evidence="9" type="ORF">SAMN04487948_113124</name>
</gene>
<dbReference type="InterPro" id="IPR055237">
    <property type="entry name" value="Cdc6_lid"/>
</dbReference>
<protein>
    <recommendedName>
        <fullName evidence="5">ORC1-type DNA replication protein</fullName>
    </recommendedName>
</protein>
<sequence>MEDGSSEDEDGSSVDRSESADHPTTGSTDQSASELTDRAEDQSVPENQRGSRDEEQINIAQEIFSQQEDPIFANKSLLEISHIPSFDRIVGRDEEIRKLSEELRGAVQGYSPENVIIYGKTGTGKSLVSKYVSSQAVNNAHEDVEIGFQYLDCSTDNTETQAASTLARSFNDSLQTGFEIPERGLSTAAYYKRLWRTLESLYDVVIIILDEADMMADDDLLMKLSRAGESGNTDCRIGVIAISNKIEWADDLNERVKSSLQPKELSFHPYDAEQLEEILQHRRDAFKPNVLEEGVIPLCAAYAASDFGDARKAIDILRHAGNIAYERNADHVTEQHVKDARTKAEKDRFRELIEGIPQQAKASLLALAILSLNSEQEEFPTQLVYRQYQNICDNIGQDVRSERRFRDILKELAFLGIVDNRKENLGRSGGITLLNRLVEEPEIVYEIIRDDTRFESLTDHLSNS</sequence>
<dbReference type="SMART" id="SM00382">
    <property type="entry name" value="AAA"/>
    <property type="match status" value="1"/>
</dbReference>
<feature type="domain" description="AAA+ ATPase" evidence="7">
    <location>
        <begin position="111"/>
        <end position="266"/>
    </location>
</feature>
<name>A0A1H8V171_9EURY</name>
<keyword evidence="4 5" id="KW-0067">ATP-binding</keyword>
<reference evidence="10" key="1">
    <citation type="submission" date="2016-10" db="EMBL/GenBank/DDBJ databases">
        <authorList>
            <person name="Varghese N."/>
            <person name="Submissions S."/>
        </authorList>
    </citation>
    <scope>NUCLEOTIDE SEQUENCE [LARGE SCALE GENOMIC DNA]</scope>
    <source>
        <strain evidence="10">CGMCC 1.10121</strain>
    </source>
</reference>
<dbReference type="GO" id="GO:0005524">
    <property type="term" value="F:ATP binding"/>
    <property type="evidence" value="ECO:0007669"/>
    <property type="project" value="UniProtKB-UniRule"/>
</dbReference>
<dbReference type="InterPro" id="IPR049945">
    <property type="entry name" value="AAA_22"/>
</dbReference>
<dbReference type="HAMAP" id="MF_01407">
    <property type="entry name" value="ORC1_type_DNA_replic_protein"/>
    <property type="match status" value="1"/>
</dbReference>
<dbReference type="GO" id="GO:0006260">
    <property type="term" value="P:DNA replication"/>
    <property type="evidence" value="ECO:0007669"/>
    <property type="project" value="UniProtKB-UniRule"/>
</dbReference>
<dbReference type="Proteomes" id="UP000199126">
    <property type="component" value="Unassembled WGS sequence"/>
</dbReference>
<keyword evidence="2 5" id="KW-0235">DNA replication</keyword>
<dbReference type="GO" id="GO:0051301">
    <property type="term" value="P:cell division"/>
    <property type="evidence" value="ECO:0007669"/>
    <property type="project" value="UniProtKB-KW"/>
</dbReference>
<dbReference type="InterPro" id="IPR003593">
    <property type="entry name" value="AAA+_ATPase"/>
</dbReference>
<dbReference type="PANTHER" id="PTHR10763:SF22">
    <property type="entry name" value="ORC1-TYPE DNA REPLICATION PROTEIN"/>
    <property type="match status" value="1"/>
</dbReference>
<comment type="similarity">
    <text evidence="1 5">Belongs to the CDC6/cdc18 family.</text>
</comment>
<proteinExistence type="inferred from homology"/>
<dbReference type="SUPFAM" id="SSF52540">
    <property type="entry name" value="P-loop containing nucleoside triphosphate hydrolases"/>
    <property type="match status" value="1"/>
</dbReference>
<dbReference type="Pfam" id="PF22703">
    <property type="entry name" value="Cdc6_lid"/>
    <property type="match status" value="1"/>
</dbReference>
<feature type="binding site" evidence="5">
    <location>
        <position position="282"/>
    </location>
    <ligand>
        <name>ATP</name>
        <dbReference type="ChEBI" id="CHEBI:30616"/>
    </ligand>
</feature>
<dbReference type="Gene3D" id="1.10.8.60">
    <property type="match status" value="1"/>
</dbReference>
<evidence type="ECO:0000313" key="9">
    <source>
        <dbReference type="EMBL" id="SEP09141.1"/>
    </source>
</evidence>
<feature type="binding site" evidence="5">
    <location>
        <position position="270"/>
    </location>
    <ligand>
        <name>ATP</name>
        <dbReference type="ChEBI" id="CHEBI:30616"/>
    </ligand>
</feature>
<dbReference type="AlphaFoldDB" id="A0A1H8V171"/>
<dbReference type="Pfam" id="PF09079">
    <property type="entry name" value="WHD_Cdc6"/>
    <property type="match status" value="1"/>
</dbReference>
<feature type="compositionally biased region" description="Acidic residues" evidence="6">
    <location>
        <begin position="1"/>
        <end position="12"/>
    </location>
</feature>
<keyword evidence="9" id="KW-0131">Cell cycle</keyword>
<evidence type="ECO:0000256" key="3">
    <source>
        <dbReference type="ARBA" id="ARBA00022741"/>
    </source>
</evidence>
<dbReference type="Gene3D" id="1.10.10.10">
    <property type="entry name" value="Winged helix-like DNA-binding domain superfamily/Winged helix DNA-binding domain"/>
    <property type="match status" value="1"/>
</dbReference>
<dbReference type="FunFam" id="1.10.8.60:FF:000073">
    <property type="entry name" value="ORC1-type DNA replication protein"/>
    <property type="match status" value="1"/>
</dbReference>
<evidence type="ECO:0000259" key="7">
    <source>
        <dbReference type="SMART" id="SM00382"/>
    </source>
</evidence>
<dbReference type="InterPro" id="IPR015163">
    <property type="entry name" value="Cdc6_C"/>
</dbReference>
<evidence type="ECO:0000256" key="5">
    <source>
        <dbReference type="HAMAP-Rule" id="MF_01407"/>
    </source>
</evidence>
<feature type="compositionally biased region" description="Polar residues" evidence="6">
    <location>
        <begin position="22"/>
        <end position="34"/>
    </location>
</feature>
<comment type="function">
    <text evidence="5">Involved in regulation of DNA replication.</text>
</comment>
<feature type="binding site" evidence="5">
    <location>
        <begin position="123"/>
        <end position="127"/>
    </location>
    <ligand>
        <name>ATP</name>
        <dbReference type="ChEBI" id="CHEBI:30616"/>
    </ligand>
</feature>
<evidence type="ECO:0000256" key="2">
    <source>
        <dbReference type="ARBA" id="ARBA00022705"/>
    </source>
</evidence>
<dbReference type="EMBL" id="FODV01000013">
    <property type="protein sequence ID" value="SEP09141.1"/>
    <property type="molecule type" value="Genomic_DNA"/>
</dbReference>
<dbReference type="SUPFAM" id="SSF46785">
    <property type="entry name" value="Winged helix' DNA-binding domain"/>
    <property type="match status" value="1"/>
</dbReference>
<accession>A0A1H8V171</accession>
<evidence type="ECO:0000313" key="10">
    <source>
        <dbReference type="Proteomes" id="UP000199126"/>
    </source>
</evidence>
<dbReference type="InterPro" id="IPR027417">
    <property type="entry name" value="P-loop_NTPase"/>
</dbReference>
<feature type="domain" description="Cdc6 C-terminal" evidence="8">
    <location>
        <begin position="364"/>
        <end position="448"/>
    </location>
</feature>
<evidence type="ECO:0000259" key="8">
    <source>
        <dbReference type="SMART" id="SM01074"/>
    </source>
</evidence>
<evidence type="ECO:0000256" key="1">
    <source>
        <dbReference type="ARBA" id="ARBA00006184"/>
    </source>
</evidence>
<dbReference type="InterPro" id="IPR050311">
    <property type="entry name" value="ORC1/CDC6"/>
</dbReference>
<keyword evidence="3 5" id="KW-0547">Nucleotide-binding</keyword>
<dbReference type="CDD" id="cd08768">
    <property type="entry name" value="Cdc6_C"/>
    <property type="match status" value="1"/>
</dbReference>
<dbReference type="InterPro" id="IPR036390">
    <property type="entry name" value="WH_DNA-bd_sf"/>
</dbReference>
<keyword evidence="10" id="KW-1185">Reference proteome</keyword>
<dbReference type="InterPro" id="IPR014277">
    <property type="entry name" value="Orc1/Cdc6_arc"/>
</dbReference>
<keyword evidence="9" id="KW-0132">Cell division</keyword>
<dbReference type="GO" id="GO:0016887">
    <property type="term" value="F:ATP hydrolysis activity"/>
    <property type="evidence" value="ECO:0007669"/>
    <property type="project" value="InterPro"/>
</dbReference>
<organism evidence="9 10">
    <name type="scientific">Halogranum amylolyticum</name>
    <dbReference type="NCBI Taxonomy" id="660520"/>
    <lineage>
        <taxon>Archaea</taxon>
        <taxon>Methanobacteriati</taxon>
        <taxon>Methanobacteriota</taxon>
        <taxon>Stenosarchaea group</taxon>
        <taxon>Halobacteria</taxon>
        <taxon>Halobacteriales</taxon>
        <taxon>Haloferacaceae</taxon>
    </lineage>
</organism>
<dbReference type="SMART" id="SM01074">
    <property type="entry name" value="Cdc6_C"/>
    <property type="match status" value="1"/>
</dbReference>
<evidence type="ECO:0000256" key="4">
    <source>
        <dbReference type="ARBA" id="ARBA00022840"/>
    </source>
</evidence>